<evidence type="ECO:0000313" key="2">
    <source>
        <dbReference type="Proteomes" id="UP001500967"/>
    </source>
</evidence>
<reference evidence="2" key="1">
    <citation type="journal article" date="2019" name="Int. J. Syst. Evol. Microbiol.">
        <title>The Global Catalogue of Microorganisms (GCM) 10K type strain sequencing project: providing services to taxonomists for standard genome sequencing and annotation.</title>
        <authorList>
            <consortium name="The Broad Institute Genomics Platform"/>
            <consortium name="The Broad Institute Genome Sequencing Center for Infectious Disease"/>
            <person name="Wu L."/>
            <person name="Ma J."/>
        </authorList>
    </citation>
    <scope>NUCLEOTIDE SEQUENCE [LARGE SCALE GENOMIC DNA]</scope>
    <source>
        <strain evidence="2">JCM 10425</strain>
    </source>
</reference>
<accession>A0ABP3EVL3</accession>
<sequence length="81" mass="8916">MGEFAAAARGLRHYGGVPPDYEYAPLRLPPGTDRVSAQVELTIRAEYGGWELARVRLYADGTRKVVLRRRRTASSSPALAT</sequence>
<evidence type="ECO:0008006" key="3">
    <source>
        <dbReference type="Google" id="ProtNLM"/>
    </source>
</evidence>
<dbReference type="InterPro" id="IPR043758">
    <property type="entry name" value="DUF5703"/>
</dbReference>
<keyword evidence="2" id="KW-1185">Reference proteome</keyword>
<dbReference type="Proteomes" id="UP001500967">
    <property type="component" value="Unassembled WGS sequence"/>
</dbReference>
<gene>
    <name evidence="1" type="ORF">GCM10009539_77220</name>
</gene>
<name>A0ABP3EVL3_9ACTN</name>
<dbReference type="EMBL" id="BAAAGX010000037">
    <property type="protein sequence ID" value="GAA0277989.1"/>
    <property type="molecule type" value="Genomic_DNA"/>
</dbReference>
<comment type="caution">
    <text evidence="1">The sequence shown here is derived from an EMBL/GenBank/DDBJ whole genome shotgun (WGS) entry which is preliminary data.</text>
</comment>
<protein>
    <recommendedName>
        <fullName evidence="3">Dihydroorotate dehydrogenase</fullName>
    </recommendedName>
</protein>
<proteinExistence type="predicted"/>
<organism evidence="1 2">
    <name type="scientific">Cryptosporangium japonicum</name>
    <dbReference type="NCBI Taxonomy" id="80872"/>
    <lineage>
        <taxon>Bacteria</taxon>
        <taxon>Bacillati</taxon>
        <taxon>Actinomycetota</taxon>
        <taxon>Actinomycetes</taxon>
        <taxon>Cryptosporangiales</taxon>
        <taxon>Cryptosporangiaceae</taxon>
        <taxon>Cryptosporangium</taxon>
    </lineage>
</organism>
<evidence type="ECO:0000313" key="1">
    <source>
        <dbReference type="EMBL" id="GAA0277989.1"/>
    </source>
</evidence>
<dbReference type="Pfam" id="PF18963">
    <property type="entry name" value="DUF5703"/>
    <property type="match status" value="1"/>
</dbReference>